<dbReference type="Proteomes" id="UP001497382">
    <property type="component" value="Unassembled WGS sequence"/>
</dbReference>
<evidence type="ECO:0000256" key="6">
    <source>
        <dbReference type="ARBA" id="ARBA00022989"/>
    </source>
</evidence>
<dbReference type="EC" id="2.3.1.199" evidence="10"/>
<evidence type="ECO:0000313" key="12">
    <source>
        <dbReference type="Proteomes" id="UP001497382"/>
    </source>
</evidence>
<keyword evidence="3 10" id="KW-0808">Transferase</keyword>
<keyword evidence="12" id="KW-1185">Reference proteome</keyword>
<evidence type="ECO:0000256" key="2">
    <source>
        <dbReference type="ARBA" id="ARBA00022516"/>
    </source>
</evidence>
<keyword evidence="5 10" id="KW-0276">Fatty acid metabolism</keyword>
<dbReference type="InterPro" id="IPR002076">
    <property type="entry name" value="ELO_fam"/>
</dbReference>
<keyword evidence="8 10" id="KW-0472">Membrane</keyword>
<sequence>MSNITTAITSPIVNDTSPVSSIVPEISYVFSIHNKILLKYPVVPYSIVASYVLFVKWIGPAIMRKRKPYSLQNVLIVYNLLQALANLYIACAAFSGVIKYWDSRCSTRKSPKFLELLEVAMKHGYQLYVIKFIDLLDTVFFILRKKNKQVSFLHVFHHAGMCLIYYWGLNNLHKHIGFYMALGFAINTVVHVIMYTYYGLAAIGPQMQKYLWWKKHLTRLQIGQIFFILGYMIFGFLTGCEEFGNLDIYVLFYGSTTLFLFLNFYRKYKKD</sequence>
<evidence type="ECO:0000256" key="3">
    <source>
        <dbReference type="ARBA" id="ARBA00022679"/>
    </source>
</evidence>
<dbReference type="GO" id="GO:0005789">
    <property type="term" value="C:endoplasmic reticulum membrane"/>
    <property type="evidence" value="ECO:0007669"/>
    <property type="project" value="TreeGrafter"/>
</dbReference>
<evidence type="ECO:0000256" key="10">
    <source>
        <dbReference type="RuleBase" id="RU361115"/>
    </source>
</evidence>
<evidence type="ECO:0000256" key="9">
    <source>
        <dbReference type="ARBA" id="ARBA00023160"/>
    </source>
</evidence>
<organism evidence="11 12">
    <name type="scientific">Larinioides sclopetarius</name>
    <dbReference type="NCBI Taxonomy" id="280406"/>
    <lineage>
        <taxon>Eukaryota</taxon>
        <taxon>Metazoa</taxon>
        <taxon>Ecdysozoa</taxon>
        <taxon>Arthropoda</taxon>
        <taxon>Chelicerata</taxon>
        <taxon>Arachnida</taxon>
        <taxon>Araneae</taxon>
        <taxon>Araneomorphae</taxon>
        <taxon>Entelegynae</taxon>
        <taxon>Araneoidea</taxon>
        <taxon>Araneidae</taxon>
        <taxon>Larinioides</taxon>
    </lineage>
</organism>
<dbReference type="Pfam" id="PF01151">
    <property type="entry name" value="ELO"/>
    <property type="match status" value="1"/>
</dbReference>
<dbReference type="PANTHER" id="PTHR11157:SF126">
    <property type="entry name" value="ELONGATION OF VERY LONG CHAIN FATTY ACIDS PROTEIN"/>
    <property type="match status" value="1"/>
</dbReference>
<feature type="transmembrane region" description="Helical" evidence="10">
    <location>
        <begin position="75"/>
        <end position="98"/>
    </location>
</feature>
<comment type="catalytic activity">
    <reaction evidence="10">
        <text>a very-long-chain acyl-CoA + malonyl-CoA + H(+) = a very-long-chain 3-oxoacyl-CoA + CO2 + CoA</text>
        <dbReference type="Rhea" id="RHEA:32727"/>
        <dbReference type="ChEBI" id="CHEBI:15378"/>
        <dbReference type="ChEBI" id="CHEBI:16526"/>
        <dbReference type="ChEBI" id="CHEBI:57287"/>
        <dbReference type="ChEBI" id="CHEBI:57384"/>
        <dbReference type="ChEBI" id="CHEBI:90725"/>
        <dbReference type="ChEBI" id="CHEBI:90736"/>
        <dbReference type="EC" id="2.3.1.199"/>
    </reaction>
</comment>
<evidence type="ECO:0000256" key="8">
    <source>
        <dbReference type="ARBA" id="ARBA00023136"/>
    </source>
</evidence>
<gene>
    <name evidence="11" type="ORF">LARSCL_LOCUS14556</name>
</gene>
<dbReference type="PROSITE" id="PS01188">
    <property type="entry name" value="ELO"/>
    <property type="match status" value="1"/>
</dbReference>
<feature type="transmembrane region" description="Helical" evidence="10">
    <location>
        <begin position="175"/>
        <end position="197"/>
    </location>
</feature>
<feature type="transmembrane region" description="Helical" evidence="10">
    <location>
        <begin position="217"/>
        <end position="236"/>
    </location>
</feature>
<dbReference type="AlphaFoldDB" id="A0AAV2ATT6"/>
<keyword evidence="7 10" id="KW-0443">Lipid metabolism</keyword>
<evidence type="ECO:0000256" key="5">
    <source>
        <dbReference type="ARBA" id="ARBA00022832"/>
    </source>
</evidence>
<dbReference type="GO" id="GO:0034626">
    <property type="term" value="P:fatty acid elongation, polyunsaturated fatty acid"/>
    <property type="evidence" value="ECO:0007669"/>
    <property type="project" value="TreeGrafter"/>
</dbReference>
<comment type="similarity">
    <text evidence="10">Belongs to the ELO family.</text>
</comment>
<comment type="subcellular location">
    <subcellularLocation>
        <location evidence="1">Membrane</location>
        <topology evidence="1">Multi-pass membrane protein</topology>
    </subcellularLocation>
</comment>
<evidence type="ECO:0000256" key="4">
    <source>
        <dbReference type="ARBA" id="ARBA00022692"/>
    </source>
</evidence>
<evidence type="ECO:0000313" key="11">
    <source>
        <dbReference type="EMBL" id="CAL1286982.1"/>
    </source>
</evidence>
<evidence type="ECO:0000256" key="7">
    <source>
        <dbReference type="ARBA" id="ARBA00023098"/>
    </source>
</evidence>
<dbReference type="PANTHER" id="PTHR11157">
    <property type="entry name" value="FATTY ACID ACYL TRANSFERASE-RELATED"/>
    <property type="match status" value="1"/>
</dbReference>
<reference evidence="11 12" key="1">
    <citation type="submission" date="2024-04" db="EMBL/GenBank/DDBJ databases">
        <authorList>
            <person name="Rising A."/>
            <person name="Reimegard J."/>
            <person name="Sonavane S."/>
            <person name="Akerstrom W."/>
            <person name="Nylinder S."/>
            <person name="Hedman E."/>
            <person name="Kallberg Y."/>
        </authorList>
    </citation>
    <scope>NUCLEOTIDE SEQUENCE [LARGE SCALE GENOMIC DNA]</scope>
</reference>
<dbReference type="GO" id="GO:0019367">
    <property type="term" value="P:fatty acid elongation, saturated fatty acid"/>
    <property type="evidence" value="ECO:0007669"/>
    <property type="project" value="TreeGrafter"/>
</dbReference>
<dbReference type="GO" id="GO:0042761">
    <property type="term" value="P:very long-chain fatty acid biosynthetic process"/>
    <property type="evidence" value="ECO:0007669"/>
    <property type="project" value="TreeGrafter"/>
</dbReference>
<protein>
    <recommendedName>
        <fullName evidence="10">Elongation of very long chain fatty acids protein</fullName>
        <ecNumber evidence="10">2.3.1.199</ecNumber>
    </recommendedName>
    <alternativeName>
        <fullName evidence="10">Very-long-chain 3-oxoacyl-CoA synthase</fullName>
    </alternativeName>
</protein>
<dbReference type="InterPro" id="IPR030457">
    <property type="entry name" value="ELO_CS"/>
</dbReference>
<comment type="caution">
    <text evidence="11">The sequence shown here is derived from an EMBL/GenBank/DDBJ whole genome shotgun (WGS) entry which is preliminary data.</text>
</comment>
<feature type="transmembrane region" description="Helical" evidence="10">
    <location>
        <begin position="125"/>
        <end position="143"/>
    </location>
</feature>
<dbReference type="EMBL" id="CAXIEN010000211">
    <property type="protein sequence ID" value="CAL1286982.1"/>
    <property type="molecule type" value="Genomic_DNA"/>
</dbReference>
<keyword evidence="2 10" id="KW-0444">Lipid biosynthesis</keyword>
<keyword evidence="9 10" id="KW-0275">Fatty acid biosynthesis</keyword>
<proteinExistence type="inferred from homology"/>
<dbReference type="GO" id="GO:0030148">
    <property type="term" value="P:sphingolipid biosynthetic process"/>
    <property type="evidence" value="ECO:0007669"/>
    <property type="project" value="TreeGrafter"/>
</dbReference>
<feature type="transmembrane region" description="Helical" evidence="10">
    <location>
        <begin position="248"/>
        <end position="265"/>
    </location>
</feature>
<evidence type="ECO:0000256" key="1">
    <source>
        <dbReference type="ARBA" id="ARBA00004141"/>
    </source>
</evidence>
<keyword evidence="6 10" id="KW-1133">Transmembrane helix</keyword>
<keyword evidence="4 10" id="KW-0812">Transmembrane</keyword>
<dbReference type="GO" id="GO:0009922">
    <property type="term" value="F:fatty acid elongase activity"/>
    <property type="evidence" value="ECO:0007669"/>
    <property type="project" value="UniProtKB-EC"/>
</dbReference>
<name>A0AAV2ATT6_9ARAC</name>
<accession>A0AAV2ATT6</accession>
<feature type="transmembrane region" description="Helical" evidence="10">
    <location>
        <begin position="42"/>
        <end position="63"/>
    </location>
</feature>
<feature type="transmembrane region" description="Helical" evidence="10">
    <location>
        <begin position="150"/>
        <end position="169"/>
    </location>
</feature>
<dbReference type="GO" id="GO:0034625">
    <property type="term" value="P:fatty acid elongation, monounsaturated fatty acid"/>
    <property type="evidence" value="ECO:0007669"/>
    <property type="project" value="TreeGrafter"/>
</dbReference>